<dbReference type="AlphaFoldDB" id="A0A7V5PRX8"/>
<accession>A0A7V5PRX8</accession>
<dbReference type="Gene3D" id="2.60.120.200">
    <property type="match status" value="1"/>
</dbReference>
<dbReference type="NCBIfam" id="NF038128">
    <property type="entry name" value="choice_anch_J"/>
    <property type="match status" value="1"/>
</dbReference>
<dbReference type="Gene3D" id="2.60.40.4070">
    <property type="match status" value="1"/>
</dbReference>
<dbReference type="NCBIfam" id="TIGR04183">
    <property type="entry name" value="Por_Secre_tail"/>
    <property type="match status" value="1"/>
</dbReference>
<feature type="non-terminal residue" evidence="1">
    <location>
        <position position="681"/>
    </location>
</feature>
<reference evidence="1" key="1">
    <citation type="journal article" date="2020" name="mSystems">
        <title>Genome- and Community-Level Interaction Insights into Carbon Utilization and Element Cycling Functions of Hydrothermarchaeota in Hydrothermal Sediment.</title>
        <authorList>
            <person name="Zhou Z."/>
            <person name="Liu Y."/>
            <person name="Xu W."/>
            <person name="Pan J."/>
            <person name="Luo Z.H."/>
            <person name="Li M."/>
        </authorList>
    </citation>
    <scope>NUCLEOTIDE SEQUENCE [LARGE SCALE GENOMIC DNA]</scope>
    <source>
        <strain evidence="1">HyVt-527</strain>
    </source>
</reference>
<protein>
    <submittedName>
        <fullName evidence="1">T9SS type A sorting domain-containing protein</fullName>
    </submittedName>
</protein>
<gene>
    <name evidence="1" type="ORF">ENJ89_10505</name>
</gene>
<evidence type="ECO:0000313" key="1">
    <source>
        <dbReference type="EMBL" id="HHJ53615.1"/>
    </source>
</evidence>
<dbReference type="InterPro" id="IPR026444">
    <property type="entry name" value="Secre_tail"/>
</dbReference>
<dbReference type="Gene3D" id="2.60.40.10">
    <property type="entry name" value="Immunoglobulins"/>
    <property type="match status" value="2"/>
</dbReference>
<sequence>MARLGISQQPCGGFYSKYFHSKSVTNNHKLEEGTMQKTFVTILTVLAFTALLFAGERPQVNIQKNNSVIKINHIAKPAGATLFSESFEGEFPPSGWLRVSNGSSPNEWSQTDSKAHTGTYSAYVAYSLPWQTMDEWLITPAIDLSGLNNAILEFYEDEHYWDDSGVEHDIKVSTTSQSDLNSFTDLLVMTPNNHTIEGFNGDPVTLYLSDYAGESTVYIAFRYTGSYADYWYIDDVTVSASDDHDVKAVSVDMNSHYDVSSTVQPQGTVVNAGQNTETFDVQFGYLEWDGSEVVLDTKTVSNLAPGASTQVTFADYTFTDAYEYYFFIRTMLSSDMNTANDRATLGVNSFQDLKTHVLMEKATGVECGYCPGAAWAADELFKNHPDSVSVIEYHWYTEDDPFLNDDSKGRIRYYGITGYPTAVFDGINYRVGGRSCSDQDLWDDILTDYESMYQDGLKEPTGFSLSLKFFEEISPSDTTITAVSTTTYLAPSYVTDYKLRYALIESHIPYQWQDCMDSVQFVERKMFPDYNGKDFYSGSTTPTTGMTYSDTVVFSFPSGVVKENSDLVVFLQNDVTQEVMATARVSMNNPTSAIQEQHSLQPNRYVLYPNHPNPFNPTTQIQYYLPHRSNVTLEVYNAIGQKIQTLVNEKQAKGFHHVTFNGGHLSSGVYYYTLKAEGFSQ</sequence>
<name>A0A7V5PRX8_CALAY</name>
<proteinExistence type="predicted"/>
<dbReference type="Proteomes" id="UP000886124">
    <property type="component" value="Unassembled WGS sequence"/>
</dbReference>
<dbReference type="InterPro" id="IPR013783">
    <property type="entry name" value="Ig-like_fold"/>
</dbReference>
<organism evidence="1">
    <name type="scientific">Caldithrix abyssi</name>
    <dbReference type="NCBI Taxonomy" id="187145"/>
    <lineage>
        <taxon>Bacteria</taxon>
        <taxon>Pseudomonadati</taxon>
        <taxon>Calditrichota</taxon>
        <taxon>Calditrichia</taxon>
        <taxon>Calditrichales</taxon>
        <taxon>Calditrichaceae</taxon>
        <taxon>Caldithrix</taxon>
    </lineage>
</organism>
<dbReference type="EMBL" id="DROD01000669">
    <property type="protein sequence ID" value="HHJ53615.1"/>
    <property type="molecule type" value="Genomic_DNA"/>
</dbReference>
<comment type="caution">
    <text evidence="1">The sequence shown here is derived from an EMBL/GenBank/DDBJ whole genome shotgun (WGS) entry which is preliminary data.</text>
</comment>